<dbReference type="PANTHER" id="PTHR10252">
    <property type="entry name" value="HISTONE-LIKE TRANSCRIPTION FACTOR CCAAT-RELATED"/>
    <property type="match status" value="1"/>
</dbReference>
<name>A0A182YQD2_ANOST</name>
<evidence type="ECO:0000256" key="1">
    <source>
        <dbReference type="ARBA" id="ARBA00004123"/>
    </source>
</evidence>
<feature type="region of interest" description="Disordered" evidence="3">
    <location>
        <begin position="115"/>
        <end position="136"/>
    </location>
</feature>
<dbReference type="PANTHER" id="PTHR10252:SF79">
    <property type="entry name" value="DNA POLYMERASE EPSILON SUBUNIT 4"/>
    <property type="match status" value="1"/>
</dbReference>
<feature type="region of interest" description="Disordered" evidence="3">
    <location>
        <begin position="29"/>
        <end position="96"/>
    </location>
</feature>
<dbReference type="GO" id="GO:0046982">
    <property type="term" value="F:protein heterodimerization activity"/>
    <property type="evidence" value="ECO:0007669"/>
    <property type="project" value="InterPro"/>
</dbReference>
<dbReference type="SUPFAM" id="SSF47113">
    <property type="entry name" value="Histone-fold"/>
    <property type="match status" value="1"/>
</dbReference>
<dbReference type="InterPro" id="IPR003958">
    <property type="entry name" value="CBFA_NFYB_domain"/>
</dbReference>
<dbReference type="Proteomes" id="UP000076408">
    <property type="component" value="Unassembled WGS sequence"/>
</dbReference>
<dbReference type="AlphaFoldDB" id="A0A182YQD2"/>
<dbReference type="VEuPathDB" id="VectorBase:ASTEI20_032709"/>
<protein>
    <recommendedName>
        <fullName evidence="4">Transcription factor CBF/NF-Y/archaeal histone domain-containing protein</fullName>
    </recommendedName>
</protein>
<evidence type="ECO:0000259" key="4">
    <source>
        <dbReference type="Pfam" id="PF00808"/>
    </source>
</evidence>
<dbReference type="STRING" id="30069.A0A182YQD2"/>
<evidence type="ECO:0000256" key="3">
    <source>
        <dbReference type="SAM" id="MobiDB-lite"/>
    </source>
</evidence>
<dbReference type="InterPro" id="IPR050568">
    <property type="entry name" value="Transcr_DNA_Rep_Reg"/>
</dbReference>
<dbReference type="VEuPathDB" id="VectorBase:ASTEI10668"/>
<reference evidence="5" key="2">
    <citation type="submission" date="2020-05" db="UniProtKB">
        <authorList>
            <consortium name="EnsemblMetazoa"/>
        </authorList>
    </citation>
    <scope>IDENTIFICATION</scope>
    <source>
        <strain evidence="5">Indian</strain>
    </source>
</reference>
<keyword evidence="2" id="KW-0539">Nucleus</keyword>
<dbReference type="GO" id="GO:0006261">
    <property type="term" value="P:DNA-templated DNA replication"/>
    <property type="evidence" value="ECO:0007669"/>
    <property type="project" value="TreeGrafter"/>
</dbReference>
<evidence type="ECO:0000313" key="6">
    <source>
        <dbReference type="Proteomes" id="UP000076408"/>
    </source>
</evidence>
<dbReference type="GO" id="GO:0008622">
    <property type="term" value="C:epsilon DNA polymerase complex"/>
    <property type="evidence" value="ECO:0007669"/>
    <property type="project" value="TreeGrafter"/>
</dbReference>
<proteinExistence type="predicted"/>
<organism evidence="5 6">
    <name type="scientific">Anopheles stephensi</name>
    <name type="common">Indo-Pakistan malaria mosquito</name>
    <dbReference type="NCBI Taxonomy" id="30069"/>
    <lineage>
        <taxon>Eukaryota</taxon>
        <taxon>Metazoa</taxon>
        <taxon>Ecdysozoa</taxon>
        <taxon>Arthropoda</taxon>
        <taxon>Hexapoda</taxon>
        <taxon>Insecta</taxon>
        <taxon>Pterygota</taxon>
        <taxon>Neoptera</taxon>
        <taxon>Endopterygota</taxon>
        <taxon>Diptera</taxon>
        <taxon>Nematocera</taxon>
        <taxon>Culicoidea</taxon>
        <taxon>Culicidae</taxon>
        <taxon>Anophelinae</taxon>
        <taxon>Anopheles</taxon>
    </lineage>
</organism>
<feature type="domain" description="Transcription factor CBF/NF-Y/archaeal histone" evidence="4">
    <location>
        <begin position="142"/>
        <end position="205"/>
    </location>
</feature>
<dbReference type="VEuPathDB" id="VectorBase:ASTE008536"/>
<dbReference type="CDD" id="cd22929">
    <property type="entry name" value="HFD_POLE4-like"/>
    <property type="match status" value="1"/>
</dbReference>
<dbReference type="OMA" id="HNTVENE"/>
<dbReference type="Pfam" id="PF00808">
    <property type="entry name" value="CBFD_NFYB_HMF"/>
    <property type="match status" value="1"/>
</dbReference>
<keyword evidence="6" id="KW-1185">Reference proteome</keyword>
<comment type="subcellular location">
    <subcellularLocation>
        <location evidence="1">Nucleus</location>
    </subcellularLocation>
</comment>
<reference evidence="6" key="1">
    <citation type="journal article" date="2014" name="Genome Biol.">
        <title>Genome analysis of a major urban malaria vector mosquito, Anopheles stephensi.</title>
        <authorList>
            <person name="Jiang X."/>
            <person name="Peery A."/>
            <person name="Hall A.B."/>
            <person name="Sharma A."/>
            <person name="Chen X.G."/>
            <person name="Waterhouse R.M."/>
            <person name="Komissarov A."/>
            <person name="Riehle M.M."/>
            <person name="Shouche Y."/>
            <person name="Sharakhova M.V."/>
            <person name="Lawson D."/>
            <person name="Pakpour N."/>
            <person name="Arensburger P."/>
            <person name="Davidson V.L."/>
            <person name="Eiglmeier K."/>
            <person name="Emrich S."/>
            <person name="George P."/>
            <person name="Kennedy R.C."/>
            <person name="Mane S.P."/>
            <person name="Maslen G."/>
            <person name="Oringanje C."/>
            <person name="Qi Y."/>
            <person name="Settlage R."/>
            <person name="Tojo M."/>
            <person name="Tubio J.M."/>
            <person name="Unger M.F."/>
            <person name="Wang B."/>
            <person name="Vernick K.D."/>
            <person name="Ribeiro J.M."/>
            <person name="James A.A."/>
            <person name="Michel K."/>
            <person name="Riehle M.A."/>
            <person name="Luckhart S."/>
            <person name="Sharakhov I.V."/>
            <person name="Tu Z."/>
        </authorList>
    </citation>
    <scope>NUCLEOTIDE SEQUENCE [LARGE SCALE GENOMIC DNA]</scope>
    <source>
        <strain evidence="6">Indian</strain>
    </source>
</reference>
<evidence type="ECO:0000313" key="5">
    <source>
        <dbReference type="EnsemblMetazoa" id="ASTEI10668-PA"/>
    </source>
</evidence>
<sequence length="220" mass="23844">MEDAQFSEELFSTQDEAVFGKVNSSPEVVSENLAEENSTPLPIENGSGPVASQGRGSVEKETPDLVFSEDIDFGNHSEKVADVPEKSADDEREEDPVALNEIEENIAERNEAAEVEDAGVAEPPNDDNAASSKAAPEERLATFPFARIKQIMKLDPDVGIVTAEAIFVVTKAAELFLQTLVKDASSHTLTSKKKTMSKRDVEVAIDNVDALMFLEGMMNV</sequence>
<evidence type="ECO:0000256" key="2">
    <source>
        <dbReference type="ARBA" id="ARBA00023242"/>
    </source>
</evidence>
<feature type="compositionally biased region" description="Basic and acidic residues" evidence="3">
    <location>
        <begin position="73"/>
        <end position="89"/>
    </location>
</feature>
<dbReference type="InterPro" id="IPR009072">
    <property type="entry name" value="Histone-fold"/>
</dbReference>
<dbReference type="Gene3D" id="1.10.20.10">
    <property type="entry name" value="Histone, subunit A"/>
    <property type="match status" value="1"/>
</dbReference>
<accession>A0A182YQD2</accession>
<dbReference type="EnsemblMetazoa" id="ASTEI10668-RA">
    <property type="protein sequence ID" value="ASTEI10668-PA"/>
    <property type="gene ID" value="ASTEI10668"/>
</dbReference>